<dbReference type="PROSITE" id="PS00409">
    <property type="entry name" value="PROKAR_NTER_METHYL"/>
    <property type="match status" value="1"/>
</dbReference>
<dbReference type="RefSeq" id="WP_206678676.1">
    <property type="nucleotide sequence ID" value="NZ_WTPX01000069.1"/>
</dbReference>
<comment type="caution">
    <text evidence="1">The sequence shown here is derived from an EMBL/GenBank/DDBJ whole genome shotgun (WGS) entry which is preliminary data.</text>
</comment>
<evidence type="ECO:0000313" key="1">
    <source>
        <dbReference type="EMBL" id="NNJ26268.1"/>
    </source>
</evidence>
<reference evidence="1 2" key="1">
    <citation type="journal article" date="2020" name="Syst. Appl. Microbiol.">
        <title>Alienimonas chondri sp. nov., a novel planctomycete isolated from the biofilm of the red alga Chondrus crispus.</title>
        <authorList>
            <person name="Vitorino I."/>
            <person name="Albuquerque L."/>
            <person name="Wiegand S."/>
            <person name="Kallscheuer N."/>
            <person name="da Costa M.S."/>
            <person name="Lobo-da-Cunha A."/>
            <person name="Jogler C."/>
            <person name="Lage O.M."/>
        </authorList>
    </citation>
    <scope>NUCLEOTIDE SEQUENCE [LARGE SCALE GENOMIC DNA]</scope>
    <source>
        <strain evidence="1 2">LzC2</strain>
    </source>
</reference>
<dbReference type="EMBL" id="WTPX01000069">
    <property type="protein sequence ID" value="NNJ26268.1"/>
    <property type="molecule type" value="Genomic_DNA"/>
</dbReference>
<name>A0ABX1VER2_9PLAN</name>
<organism evidence="1 2">
    <name type="scientific">Alienimonas chondri</name>
    <dbReference type="NCBI Taxonomy" id="2681879"/>
    <lineage>
        <taxon>Bacteria</taxon>
        <taxon>Pseudomonadati</taxon>
        <taxon>Planctomycetota</taxon>
        <taxon>Planctomycetia</taxon>
        <taxon>Planctomycetales</taxon>
        <taxon>Planctomycetaceae</taxon>
        <taxon>Alienimonas</taxon>
    </lineage>
</organism>
<evidence type="ECO:0000313" key="2">
    <source>
        <dbReference type="Proteomes" id="UP000609651"/>
    </source>
</evidence>
<gene>
    <name evidence="1" type="ORF">LzC2_23500</name>
</gene>
<dbReference type="InterPro" id="IPR012902">
    <property type="entry name" value="N_methyl_site"/>
</dbReference>
<protein>
    <recommendedName>
        <fullName evidence="3">Prepilin-type N-terminal cleavage/methylation domain-containing protein</fullName>
    </recommendedName>
</protein>
<keyword evidence="2" id="KW-1185">Reference proteome</keyword>
<evidence type="ECO:0008006" key="3">
    <source>
        <dbReference type="Google" id="ProtNLM"/>
    </source>
</evidence>
<proteinExistence type="predicted"/>
<dbReference type="Proteomes" id="UP000609651">
    <property type="component" value="Unassembled WGS sequence"/>
</dbReference>
<sequence length="188" mass="20162">MIAPANRRTAAHRLLPAACRGRGGLTLLEIVVAAALMGGVTASLHMVLRGTVDATDQLRGENDALRHADAGIRFLTRRCREAEGVAQIGGTTNESFHVDVGNGETVRYFREAGSNTLQMTDSRITDGISQTIADGVTGFTPTFYMADGVTATTVPAEARLIDITLTVDLPRDAAAGRTVRGRVWVRRW</sequence>
<accession>A0ABX1VER2</accession>